<name>A0A8K0JJJ4_9TREE</name>
<evidence type="ECO:0008006" key="5">
    <source>
        <dbReference type="Google" id="ProtNLM"/>
    </source>
</evidence>
<accession>A0A8K0JJJ4</accession>
<feature type="region of interest" description="Disordered" evidence="1">
    <location>
        <begin position="319"/>
        <end position="357"/>
    </location>
</feature>
<reference evidence="3" key="1">
    <citation type="submission" date="2020-04" db="EMBL/GenBank/DDBJ databases">
        <title>Analysis of mating type loci in Filobasidium floriforme.</title>
        <authorList>
            <person name="Nowrousian M."/>
        </authorList>
    </citation>
    <scope>NUCLEOTIDE SEQUENCE</scope>
    <source>
        <strain evidence="3">CBS 6242</strain>
    </source>
</reference>
<feature type="compositionally biased region" description="Pro residues" evidence="1">
    <location>
        <begin position="279"/>
        <end position="290"/>
    </location>
</feature>
<comment type="caution">
    <text evidence="3">The sequence shown here is derived from an EMBL/GenBank/DDBJ whole genome shotgun (WGS) entry which is preliminary data.</text>
</comment>
<proteinExistence type="predicted"/>
<gene>
    <name evidence="3" type="ORF">FFLO_04109</name>
</gene>
<feature type="transmembrane region" description="Helical" evidence="2">
    <location>
        <begin position="25"/>
        <end position="46"/>
    </location>
</feature>
<sequence>MSCPPCDRPSVRITDKLAKLELHHWIWIVGGALLISCLIEAVGRYFPQIALKAKAVADDPKPAENERNVLVQFGPTRLPTFGEDDWFTYTEIRVEAWFIRTFEVDRGREHAPLVQQIDRVQCPGDHQQCDLCQGLVGLDSDSPVEVAHLADSVVAPSDAVTVSPVVSDPDVLPSIDSNIEAKTLQPASASNESLVKEARNGEDATMNRTRYPVRDRDLNRVAVVPRKRISVDLDLDSDDEAREASEERYAKQARSIRRRGYLNTVVETWRKGISEPDEPAPSPIPRPPTPRQMQGLSIHLMPDTLEGWTALVGSKRPAPGIIDLESTRSPAAPVPPGSATESADDNSADDNPPSSAVDVEKAVAQAMFEIETLAPITTTWEWNNKVPFILQCRHVSAPTTPLPGRHQDRRVSFKSLLDWSPKERGDEDVLIPALTASSSSPTTGLSTPCTRIEFGVEATAMIEASRKLAEFQKMRPI</sequence>
<evidence type="ECO:0000256" key="2">
    <source>
        <dbReference type="SAM" id="Phobius"/>
    </source>
</evidence>
<dbReference type="AlphaFoldDB" id="A0A8K0JJJ4"/>
<protein>
    <recommendedName>
        <fullName evidence="5">Transmembrane protein</fullName>
    </recommendedName>
</protein>
<feature type="region of interest" description="Disordered" evidence="1">
    <location>
        <begin position="272"/>
        <end position="294"/>
    </location>
</feature>
<evidence type="ECO:0000256" key="1">
    <source>
        <dbReference type="SAM" id="MobiDB-lite"/>
    </source>
</evidence>
<keyword evidence="4" id="KW-1185">Reference proteome</keyword>
<dbReference type="EMBL" id="JABELV010000082">
    <property type="protein sequence ID" value="KAG7531804.1"/>
    <property type="molecule type" value="Genomic_DNA"/>
</dbReference>
<dbReference type="Proteomes" id="UP000812966">
    <property type="component" value="Unassembled WGS sequence"/>
</dbReference>
<organism evidence="3 4">
    <name type="scientific">Filobasidium floriforme</name>
    <dbReference type="NCBI Taxonomy" id="5210"/>
    <lineage>
        <taxon>Eukaryota</taxon>
        <taxon>Fungi</taxon>
        <taxon>Dikarya</taxon>
        <taxon>Basidiomycota</taxon>
        <taxon>Agaricomycotina</taxon>
        <taxon>Tremellomycetes</taxon>
        <taxon>Filobasidiales</taxon>
        <taxon>Filobasidiaceae</taxon>
        <taxon>Filobasidium</taxon>
    </lineage>
</organism>
<evidence type="ECO:0000313" key="3">
    <source>
        <dbReference type="EMBL" id="KAG7531804.1"/>
    </source>
</evidence>
<keyword evidence="2" id="KW-0472">Membrane</keyword>
<keyword evidence="2" id="KW-1133">Transmembrane helix</keyword>
<evidence type="ECO:0000313" key="4">
    <source>
        <dbReference type="Proteomes" id="UP000812966"/>
    </source>
</evidence>
<keyword evidence="2" id="KW-0812">Transmembrane</keyword>